<feature type="transmembrane region" description="Helical" evidence="1">
    <location>
        <begin position="113"/>
        <end position="134"/>
    </location>
</feature>
<feature type="transmembrane region" description="Helical" evidence="1">
    <location>
        <begin position="198"/>
        <end position="215"/>
    </location>
</feature>
<feature type="transmembrane region" description="Helical" evidence="1">
    <location>
        <begin position="65"/>
        <end position="93"/>
    </location>
</feature>
<protein>
    <submittedName>
        <fullName evidence="2">Uncharacterized protein</fullName>
    </submittedName>
</protein>
<dbReference type="EMBL" id="PUIA01000003">
    <property type="protein sequence ID" value="PQO41252.1"/>
    <property type="molecule type" value="Genomic_DNA"/>
</dbReference>
<feature type="transmembrane region" description="Helical" evidence="1">
    <location>
        <begin position="358"/>
        <end position="380"/>
    </location>
</feature>
<dbReference type="Proteomes" id="UP000240009">
    <property type="component" value="Unassembled WGS sequence"/>
</dbReference>
<reference evidence="2 3" key="1">
    <citation type="submission" date="2018-02" db="EMBL/GenBank/DDBJ databases">
        <title>Comparative genomes isolates from brazilian mangrove.</title>
        <authorList>
            <person name="Araujo J.E."/>
            <person name="Taketani R.G."/>
            <person name="Silva M.C.P."/>
            <person name="Loureco M.V."/>
            <person name="Andreote F.D."/>
        </authorList>
    </citation>
    <scope>NUCLEOTIDE SEQUENCE [LARGE SCALE GENOMIC DNA]</scope>
    <source>
        <strain evidence="2 3">HEX-2 MGV</strain>
    </source>
</reference>
<feature type="transmembrane region" description="Helical" evidence="1">
    <location>
        <begin position="155"/>
        <end position="178"/>
    </location>
</feature>
<organism evidence="2 3">
    <name type="scientific">Blastopirellula marina</name>
    <dbReference type="NCBI Taxonomy" id="124"/>
    <lineage>
        <taxon>Bacteria</taxon>
        <taxon>Pseudomonadati</taxon>
        <taxon>Planctomycetota</taxon>
        <taxon>Planctomycetia</taxon>
        <taxon>Pirellulales</taxon>
        <taxon>Pirellulaceae</taxon>
        <taxon>Blastopirellula</taxon>
    </lineage>
</organism>
<feature type="transmembrane region" description="Helical" evidence="1">
    <location>
        <begin position="448"/>
        <end position="468"/>
    </location>
</feature>
<feature type="transmembrane region" description="Helical" evidence="1">
    <location>
        <begin position="274"/>
        <end position="294"/>
    </location>
</feature>
<evidence type="ECO:0000313" key="3">
    <source>
        <dbReference type="Proteomes" id="UP000240009"/>
    </source>
</evidence>
<dbReference type="RefSeq" id="WP_105349618.1">
    <property type="nucleotide sequence ID" value="NZ_PUIA01000003.1"/>
</dbReference>
<keyword evidence="1" id="KW-0812">Transmembrane</keyword>
<sequence length="579" mass="65384">MTDKPQEETLDRRVKQRLQSRYVRWLARNKPDTFYFWEPWRRLQRLVRRILQVLWRLFDILVPEWLFLGFGAIACLALAVGILYMCGCFAWAVFHDSPASEPLSIDDQAHVGFYRLAVMQFAALLALIPMGISFRDGSDESRDFKRVMFRGHRRVQVGVIRMFAGGTILLSWIAAALIPLDLPSYVSGMIATGMTGTILFWSAQWVSLWLGRLGILTENKSVKDISIFVGLMFCLLAFLFCLLPENILYAKYLAWLGPTGWLNDQARQIGYGNWRHASLLIGTWCVLLVGGLVARHQVKTWKHRRLVLKRSYPNPDDVKDSKRRSEISLTDISADFRNRLSGVPASWREWLLPAWIRLARMLVVTMAICGLVSQGVAYFVHMVITSLGEPNQQLVRSELLLVYIAIGIMVGTLEICGLHNHDLACRSPLEEQPLSPWGLWKRLQFRGLIRIPLTVLCTLPMLIIPIIVNQGDPILPLSALGLVLSAAFALRTLVAAIITQQVIYREMEDLLAAGLSLLVMGLAFGVLVVIMLAAIPDYPGSYPVAWRQLAAHGSSLLLFFIATRVWLFTPWLADGTSKE</sequence>
<proteinExistence type="predicted"/>
<dbReference type="AlphaFoldDB" id="A0A2S8G9W2"/>
<comment type="caution">
    <text evidence="2">The sequence shown here is derived from an EMBL/GenBank/DDBJ whole genome shotgun (WGS) entry which is preliminary data.</text>
</comment>
<gene>
    <name evidence="2" type="ORF">C5Y96_00625</name>
</gene>
<accession>A0A2S8G9W2</accession>
<feature type="transmembrane region" description="Helical" evidence="1">
    <location>
        <begin position="555"/>
        <end position="573"/>
    </location>
</feature>
<feature type="transmembrane region" description="Helical" evidence="1">
    <location>
        <begin position="227"/>
        <end position="254"/>
    </location>
</feature>
<feature type="transmembrane region" description="Helical" evidence="1">
    <location>
        <begin position="400"/>
        <end position="418"/>
    </location>
</feature>
<feature type="transmembrane region" description="Helical" evidence="1">
    <location>
        <begin position="510"/>
        <end position="535"/>
    </location>
</feature>
<dbReference type="OrthoDB" id="282223at2"/>
<feature type="transmembrane region" description="Helical" evidence="1">
    <location>
        <begin position="474"/>
        <end position="498"/>
    </location>
</feature>
<name>A0A2S8G9W2_9BACT</name>
<evidence type="ECO:0000256" key="1">
    <source>
        <dbReference type="SAM" id="Phobius"/>
    </source>
</evidence>
<keyword evidence="1" id="KW-0472">Membrane</keyword>
<keyword evidence="1" id="KW-1133">Transmembrane helix</keyword>
<evidence type="ECO:0000313" key="2">
    <source>
        <dbReference type="EMBL" id="PQO41252.1"/>
    </source>
</evidence>